<evidence type="ECO:0000313" key="2">
    <source>
        <dbReference type="Proteomes" id="UP000886998"/>
    </source>
</evidence>
<dbReference type="Proteomes" id="UP000886998">
    <property type="component" value="Unassembled WGS sequence"/>
</dbReference>
<comment type="caution">
    <text evidence="1">The sequence shown here is derived from an EMBL/GenBank/DDBJ whole genome shotgun (WGS) entry which is preliminary data.</text>
</comment>
<gene>
    <name evidence="1" type="ORF">TNIN_15781</name>
</gene>
<accession>A0A8X7CL61</accession>
<dbReference type="AlphaFoldDB" id="A0A8X7CL61"/>
<keyword evidence="2" id="KW-1185">Reference proteome</keyword>
<evidence type="ECO:0000313" key="1">
    <source>
        <dbReference type="EMBL" id="GFY77074.1"/>
    </source>
</evidence>
<protein>
    <submittedName>
        <fullName evidence="1">Uncharacterized protein</fullName>
    </submittedName>
</protein>
<proteinExistence type="predicted"/>
<dbReference type="EMBL" id="BMAV01022310">
    <property type="protein sequence ID" value="GFY77074.1"/>
    <property type="molecule type" value="Genomic_DNA"/>
</dbReference>
<name>A0A8X7CL61_9ARAC</name>
<sequence>MYRIVATFDTGFGSLTDVATPFHRRFSSPPEEKAPCWEYKILPSLPLVKKGGNVSPDHSLSVITVPDTMLRFSRVSPPIVASCVGHIREEIRFHPRPLVAAGGYLQISCDSIIAAIPPIGKNGSRRF</sequence>
<reference evidence="1" key="1">
    <citation type="submission" date="2020-08" db="EMBL/GenBank/DDBJ databases">
        <title>Multicomponent nature underlies the extraordinary mechanical properties of spider dragline silk.</title>
        <authorList>
            <person name="Kono N."/>
            <person name="Nakamura H."/>
            <person name="Mori M."/>
            <person name="Yoshida Y."/>
            <person name="Ohtoshi R."/>
            <person name="Malay A.D."/>
            <person name="Moran D.A.P."/>
            <person name="Tomita M."/>
            <person name="Numata K."/>
            <person name="Arakawa K."/>
        </authorList>
    </citation>
    <scope>NUCLEOTIDE SEQUENCE</scope>
</reference>
<organism evidence="1 2">
    <name type="scientific">Trichonephila inaurata madagascariensis</name>
    <dbReference type="NCBI Taxonomy" id="2747483"/>
    <lineage>
        <taxon>Eukaryota</taxon>
        <taxon>Metazoa</taxon>
        <taxon>Ecdysozoa</taxon>
        <taxon>Arthropoda</taxon>
        <taxon>Chelicerata</taxon>
        <taxon>Arachnida</taxon>
        <taxon>Araneae</taxon>
        <taxon>Araneomorphae</taxon>
        <taxon>Entelegynae</taxon>
        <taxon>Araneoidea</taxon>
        <taxon>Nephilidae</taxon>
        <taxon>Trichonephila</taxon>
        <taxon>Trichonephila inaurata</taxon>
    </lineage>
</organism>